<organism evidence="2 3">
    <name type="scientific">Terrisporobacter glycolicus ATCC 14880 = DSM 1288</name>
    <dbReference type="NCBI Taxonomy" id="1121315"/>
    <lineage>
        <taxon>Bacteria</taxon>
        <taxon>Bacillati</taxon>
        <taxon>Bacillota</taxon>
        <taxon>Clostridia</taxon>
        <taxon>Peptostreptococcales</taxon>
        <taxon>Peptostreptococcaceae</taxon>
        <taxon>Terrisporobacter</taxon>
    </lineage>
</organism>
<accession>A0ABZ2EW86</accession>
<gene>
    <name evidence="2" type="ORF">TEGL_24070</name>
</gene>
<sequence length="194" mass="22049">MKVKKFILVMIVVVSVTSSLMVGCTSSSSNIDKETYTVEEVSKIKKDFSKNMSEAIENSGLRLVEASPDGSFVLSLGNLEYTKNQPKQVLNYSIKKDKKENKEILNIHCVKDFKYDEKLSKDDKFVMAIYNIYKSLTDSNLTEKEFFEEVEKVFNKGEGNVKLSNMGDVIIQVSKGDKPAKILVLRYDDEFVLE</sequence>
<evidence type="ECO:0000313" key="3">
    <source>
        <dbReference type="Proteomes" id="UP001348492"/>
    </source>
</evidence>
<proteinExistence type="predicted"/>
<reference evidence="2 3" key="1">
    <citation type="journal article" date="2023" name="PLoS ONE">
        <title>Genome-based metabolic and phylogenomic analysis of three Terrisporobacter species.</title>
        <authorList>
            <person name="Boer T."/>
            <person name="Bengelsdorf F.R."/>
            <person name="Bomeke M."/>
            <person name="Daniel R."/>
            <person name="Poehlein A."/>
        </authorList>
    </citation>
    <scope>NUCLEOTIDE SEQUENCE [LARGE SCALE GENOMIC DNA]</scope>
    <source>
        <strain evidence="2 3">DSM 1288</strain>
    </source>
</reference>
<keyword evidence="3" id="KW-1185">Reference proteome</keyword>
<keyword evidence="1" id="KW-0732">Signal</keyword>
<dbReference type="EMBL" id="CP117523">
    <property type="protein sequence ID" value="WWD83985.1"/>
    <property type="molecule type" value="Genomic_DNA"/>
</dbReference>
<evidence type="ECO:0000256" key="1">
    <source>
        <dbReference type="SAM" id="SignalP"/>
    </source>
</evidence>
<evidence type="ECO:0008006" key="4">
    <source>
        <dbReference type="Google" id="ProtNLM"/>
    </source>
</evidence>
<protein>
    <recommendedName>
        <fullName evidence="4">Lipoprotein</fullName>
    </recommendedName>
</protein>
<dbReference type="RefSeq" id="WP_018590541.1">
    <property type="nucleotide sequence ID" value="NZ_CP117523.1"/>
</dbReference>
<dbReference type="Proteomes" id="UP001348492">
    <property type="component" value="Chromosome"/>
</dbReference>
<feature type="chain" id="PRO_5047511144" description="Lipoprotein" evidence="1">
    <location>
        <begin position="23"/>
        <end position="194"/>
    </location>
</feature>
<dbReference type="PROSITE" id="PS51257">
    <property type="entry name" value="PROKAR_LIPOPROTEIN"/>
    <property type="match status" value="1"/>
</dbReference>
<name>A0ABZ2EW86_9FIRM</name>
<feature type="signal peptide" evidence="1">
    <location>
        <begin position="1"/>
        <end position="22"/>
    </location>
</feature>
<evidence type="ECO:0000313" key="2">
    <source>
        <dbReference type="EMBL" id="WWD83985.1"/>
    </source>
</evidence>